<evidence type="ECO:0000256" key="4">
    <source>
        <dbReference type="ARBA" id="ARBA00023136"/>
    </source>
</evidence>
<evidence type="ECO:0000256" key="2">
    <source>
        <dbReference type="ARBA" id="ARBA00022692"/>
    </source>
</evidence>
<dbReference type="InterPro" id="IPR051533">
    <property type="entry name" value="WaaL-like"/>
</dbReference>
<keyword evidence="7" id="KW-0436">Ligase</keyword>
<feature type="transmembrane region" description="Helical" evidence="5">
    <location>
        <begin position="55"/>
        <end position="72"/>
    </location>
</feature>
<gene>
    <name evidence="7" type="ORF">MARSALSMR5_01964</name>
</gene>
<keyword evidence="2 5" id="KW-0812">Transmembrane</keyword>
<dbReference type="GO" id="GO:0016874">
    <property type="term" value="F:ligase activity"/>
    <property type="evidence" value="ECO:0007669"/>
    <property type="project" value="UniProtKB-KW"/>
</dbReference>
<reference evidence="7 8" key="1">
    <citation type="submission" date="2017-04" db="EMBL/GenBank/DDBJ databases">
        <title>Genome Sequence of Marinobacter salarius strain SMR5 Isolated from a culture of the Diatom Skeletonema marinoi.</title>
        <authorList>
            <person name="Topel M."/>
            <person name="Pinder M.I.M."/>
            <person name="Johansson O.N."/>
            <person name="Kourtchenko O."/>
            <person name="Godhe A."/>
            <person name="Clarke A.K."/>
        </authorList>
    </citation>
    <scope>NUCLEOTIDE SEQUENCE [LARGE SCALE GENOMIC DNA]</scope>
    <source>
        <strain evidence="7 8">SMR5</strain>
    </source>
</reference>
<feature type="transmembrane region" description="Helical" evidence="5">
    <location>
        <begin position="334"/>
        <end position="356"/>
    </location>
</feature>
<organism evidence="7 8">
    <name type="scientific">Marinobacter salarius</name>
    <dbReference type="NCBI Taxonomy" id="1420917"/>
    <lineage>
        <taxon>Bacteria</taxon>
        <taxon>Pseudomonadati</taxon>
        <taxon>Pseudomonadota</taxon>
        <taxon>Gammaproteobacteria</taxon>
        <taxon>Pseudomonadales</taxon>
        <taxon>Marinobacteraceae</taxon>
        <taxon>Marinobacter</taxon>
    </lineage>
</organism>
<dbReference type="Pfam" id="PF04932">
    <property type="entry name" value="Wzy_C"/>
    <property type="match status" value="1"/>
</dbReference>
<feature type="transmembrane region" description="Helical" evidence="5">
    <location>
        <begin position="109"/>
        <end position="128"/>
    </location>
</feature>
<dbReference type="InterPro" id="IPR007016">
    <property type="entry name" value="O-antigen_ligase-rel_domated"/>
</dbReference>
<keyword evidence="3 5" id="KW-1133">Transmembrane helix</keyword>
<protein>
    <submittedName>
        <fullName evidence="7">O-antigen ligase</fullName>
    </submittedName>
</protein>
<accession>A0A1W6K9G0</accession>
<feature type="transmembrane region" description="Helical" evidence="5">
    <location>
        <begin position="296"/>
        <end position="314"/>
    </location>
</feature>
<feature type="transmembrane region" description="Helical" evidence="5">
    <location>
        <begin position="177"/>
        <end position="196"/>
    </location>
</feature>
<dbReference type="GO" id="GO:0016020">
    <property type="term" value="C:membrane"/>
    <property type="evidence" value="ECO:0007669"/>
    <property type="project" value="UniProtKB-SubCell"/>
</dbReference>
<dbReference type="EMBL" id="CP020931">
    <property type="protein sequence ID" value="ARM84041.1"/>
    <property type="molecule type" value="Genomic_DNA"/>
</dbReference>
<feature type="transmembrane region" description="Helical" evidence="5">
    <location>
        <begin position="135"/>
        <end position="157"/>
    </location>
</feature>
<dbReference type="PANTHER" id="PTHR37422">
    <property type="entry name" value="TEICHURONIC ACID BIOSYNTHESIS PROTEIN TUAE"/>
    <property type="match status" value="1"/>
</dbReference>
<feature type="transmembrane region" description="Helical" evidence="5">
    <location>
        <begin position="208"/>
        <end position="226"/>
    </location>
</feature>
<feature type="transmembrane region" description="Helical" evidence="5">
    <location>
        <begin position="84"/>
        <end position="103"/>
    </location>
</feature>
<evidence type="ECO:0000313" key="8">
    <source>
        <dbReference type="Proteomes" id="UP000193100"/>
    </source>
</evidence>
<feature type="transmembrane region" description="Helical" evidence="5">
    <location>
        <begin position="377"/>
        <end position="395"/>
    </location>
</feature>
<evidence type="ECO:0000256" key="3">
    <source>
        <dbReference type="ARBA" id="ARBA00022989"/>
    </source>
</evidence>
<evidence type="ECO:0000313" key="7">
    <source>
        <dbReference type="EMBL" id="ARM84041.1"/>
    </source>
</evidence>
<name>A0A1W6K9G0_9GAMM</name>
<dbReference type="RefSeq" id="WP_085680438.1">
    <property type="nucleotide sequence ID" value="NZ_CP020931.1"/>
</dbReference>
<dbReference type="Proteomes" id="UP000193100">
    <property type="component" value="Chromosome"/>
</dbReference>
<dbReference type="AlphaFoldDB" id="A0A1W6K9G0"/>
<feature type="transmembrane region" description="Helical" evidence="5">
    <location>
        <begin position="21"/>
        <end position="40"/>
    </location>
</feature>
<proteinExistence type="predicted"/>
<feature type="domain" description="O-antigen ligase-related" evidence="6">
    <location>
        <begin position="216"/>
        <end position="350"/>
    </location>
</feature>
<evidence type="ECO:0000256" key="5">
    <source>
        <dbReference type="SAM" id="Phobius"/>
    </source>
</evidence>
<feature type="transmembrane region" description="Helical" evidence="5">
    <location>
        <begin position="246"/>
        <end position="266"/>
    </location>
</feature>
<dbReference type="PANTHER" id="PTHR37422:SF13">
    <property type="entry name" value="LIPOPOLYSACCHARIDE BIOSYNTHESIS PROTEIN PA4999-RELATED"/>
    <property type="match status" value="1"/>
</dbReference>
<sequence length="438" mass="50733">MRKVHKASSIQDFYKLDFGAMWRYFKSETVAFWMICAYLFLEYVRPQSIYPALDFLPWAQLAILGALVGCFLDKSVRWVSSSINVLLIFFFLVILASSFFAYWPEISYGQLQNFYTWLIIYFLIINIVNTEQRLFIFICIFFASSFKLSFSLALTWAKRGFSFTDWGLSGPPGFFQNSGELAIQMLVFWPLAWAFATQIKPYISKTKYFIIILMPITAIMVILGASSRGAQLALLVQLVALNYKSIFRPKVILSCAFGFVLLWAFLPEEQKERFEVVGNDRTSQQRLLYWENGFDMMNRNPALGVGYFNFVRYYESYYSDDMLYERAELPHNIFIQVGTDSGYIGLSIFLLLIFSARKKMRKAYKELNIINPKFSKIPVGFNLALLGFVIAGQFVTVAYYPFLWIHLALVVSFFKLLSSRDLKGKVHHGCFCDSSRIQ</sequence>
<comment type="subcellular location">
    <subcellularLocation>
        <location evidence="1">Membrane</location>
        <topology evidence="1">Multi-pass membrane protein</topology>
    </subcellularLocation>
</comment>
<evidence type="ECO:0000256" key="1">
    <source>
        <dbReference type="ARBA" id="ARBA00004141"/>
    </source>
</evidence>
<dbReference type="GeneID" id="77255916"/>
<keyword evidence="4 5" id="KW-0472">Membrane</keyword>
<evidence type="ECO:0000259" key="6">
    <source>
        <dbReference type="Pfam" id="PF04932"/>
    </source>
</evidence>